<protein>
    <submittedName>
        <fullName evidence="8">Aromatic ring-opening dioxygenase LigA</fullName>
    </submittedName>
</protein>
<dbReference type="STRING" id="104102.AtDm6_3556"/>
<dbReference type="PANTHER" id="PTHR30096:SF0">
    <property type="entry name" value="4,5-DOPA DIOXYGENASE EXTRADIOL-LIKE PROTEIN"/>
    <property type="match status" value="1"/>
</dbReference>
<organism evidence="7 9">
    <name type="scientific">Acetobacter tropicalis</name>
    <dbReference type="NCBI Taxonomy" id="104102"/>
    <lineage>
        <taxon>Bacteria</taxon>
        <taxon>Pseudomonadati</taxon>
        <taxon>Pseudomonadota</taxon>
        <taxon>Alphaproteobacteria</taxon>
        <taxon>Acetobacterales</taxon>
        <taxon>Acetobacteraceae</taxon>
        <taxon>Acetobacter</taxon>
    </lineage>
</organism>
<gene>
    <name evidence="8" type="ORF">AD947_10260</name>
    <name evidence="7" type="ORF">AtDm6_3556</name>
</gene>
<evidence type="ECO:0000256" key="3">
    <source>
        <dbReference type="ARBA" id="ARBA00022723"/>
    </source>
</evidence>
<keyword evidence="4" id="KW-0862">Zinc</keyword>
<keyword evidence="9" id="KW-1185">Reference proteome</keyword>
<evidence type="ECO:0000313" key="10">
    <source>
        <dbReference type="Proteomes" id="UP000075411"/>
    </source>
</evidence>
<dbReference type="CDD" id="cd07363">
    <property type="entry name" value="45_DOPA_Dioxygenase"/>
    <property type="match status" value="1"/>
</dbReference>
<evidence type="ECO:0000313" key="8">
    <source>
        <dbReference type="EMBL" id="KXV56719.1"/>
    </source>
</evidence>
<dbReference type="PIRSF" id="PIRSF006157">
    <property type="entry name" value="Doxgns_DODA"/>
    <property type="match status" value="1"/>
</dbReference>
<evidence type="ECO:0000256" key="1">
    <source>
        <dbReference type="ARBA" id="ARBA00001947"/>
    </source>
</evidence>
<evidence type="ECO:0000256" key="4">
    <source>
        <dbReference type="ARBA" id="ARBA00022833"/>
    </source>
</evidence>
<evidence type="ECO:0000256" key="2">
    <source>
        <dbReference type="ARBA" id="ARBA00007581"/>
    </source>
</evidence>
<dbReference type="Proteomes" id="UP000029448">
    <property type="component" value="Unassembled WGS sequence"/>
</dbReference>
<dbReference type="Pfam" id="PF02900">
    <property type="entry name" value="LigB"/>
    <property type="match status" value="1"/>
</dbReference>
<dbReference type="SUPFAM" id="SSF53213">
    <property type="entry name" value="LigB-like"/>
    <property type="match status" value="1"/>
</dbReference>
<dbReference type="PANTHER" id="PTHR30096">
    <property type="entry name" value="4,5-DOPA DIOXYGENASE EXTRADIOL-LIKE PROTEIN"/>
    <property type="match status" value="1"/>
</dbReference>
<dbReference type="GO" id="GO:0016702">
    <property type="term" value="F:oxidoreductase activity, acting on single donors with incorporation of molecular oxygen, incorporation of two atoms of oxygen"/>
    <property type="evidence" value="ECO:0007669"/>
    <property type="project" value="UniProtKB-ARBA"/>
</dbReference>
<evidence type="ECO:0000313" key="9">
    <source>
        <dbReference type="Proteomes" id="UP000029448"/>
    </source>
</evidence>
<dbReference type="EMBL" id="LHZT01000124">
    <property type="protein sequence ID" value="KXV56719.1"/>
    <property type="molecule type" value="Genomic_DNA"/>
</dbReference>
<reference evidence="7 9" key="1">
    <citation type="submission" date="2014-06" db="EMBL/GenBank/DDBJ databases">
        <title>Functional and comparative genomic analyses of the Drosophila gut microbiota identify candidate symbiosis factors.</title>
        <authorList>
            <person name="Newell P.D."/>
            <person name="Chaston J.M."/>
            <person name="Douglas A.E."/>
        </authorList>
    </citation>
    <scope>NUCLEOTIDE SEQUENCE [LARGE SCALE GENOMIC DNA]</scope>
    <source>
        <strain evidence="7 9">DmCS_006</strain>
    </source>
</reference>
<evidence type="ECO:0000313" key="7">
    <source>
        <dbReference type="EMBL" id="KGB20777.1"/>
    </source>
</evidence>
<dbReference type="GO" id="GO:0008270">
    <property type="term" value="F:zinc ion binding"/>
    <property type="evidence" value="ECO:0007669"/>
    <property type="project" value="InterPro"/>
</dbReference>
<dbReference type="InterPro" id="IPR004183">
    <property type="entry name" value="Xdiol_dOase_suB"/>
</dbReference>
<dbReference type="InterPro" id="IPR014436">
    <property type="entry name" value="Extradiol_dOase_DODA"/>
</dbReference>
<dbReference type="GO" id="GO:0008198">
    <property type="term" value="F:ferrous iron binding"/>
    <property type="evidence" value="ECO:0007669"/>
    <property type="project" value="InterPro"/>
</dbReference>
<dbReference type="RefSeq" id="WP_035382460.1">
    <property type="nucleotide sequence ID" value="NZ_JACAOJ010000021.1"/>
</dbReference>
<comment type="caution">
    <text evidence="7">The sequence shown here is derived from an EMBL/GenBank/DDBJ whole genome shotgun (WGS) entry which is preliminary data.</text>
</comment>
<proteinExistence type="inferred from homology"/>
<reference evidence="8 10" key="2">
    <citation type="submission" date="2015-06" db="EMBL/GenBank/DDBJ databases">
        <title>Improved classification and identification of acetic acid bacteria using matrix-assisted laser desorption/ionization time-of-flight mass spectrometry; Gluconobacter nephelii and Gluconobacter uchimurae are later heterotypic synonyms of Gluconobacter japonicus and Gluconobacter oxydans, respectively.</title>
        <authorList>
            <person name="Li L."/>
            <person name="Cleenwerck I."/>
            <person name="De Vuyst L."/>
            <person name="Vandamme P."/>
        </authorList>
    </citation>
    <scope>NUCLEOTIDE SEQUENCE [LARGE SCALE GENOMIC DNA]</scope>
    <source>
        <strain evidence="8 10">LMG 1663</strain>
    </source>
</reference>
<dbReference type="Proteomes" id="UP000075411">
    <property type="component" value="Unassembled WGS sequence"/>
</dbReference>
<evidence type="ECO:0000256" key="5">
    <source>
        <dbReference type="ARBA" id="ARBA00023002"/>
    </source>
</evidence>
<keyword evidence="8" id="KW-0223">Dioxygenase</keyword>
<comment type="similarity">
    <text evidence="2">Belongs to the DODA-type extradiol aromatic ring-opening dioxygenase family.</text>
</comment>
<evidence type="ECO:0000259" key="6">
    <source>
        <dbReference type="Pfam" id="PF02900"/>
    </source>
</evidence>
<feature type="domain" description="Extradiol ring-cleavage dioxygenase class III enzyme subunit B" evidence="6">
    <location>
        <begin position="50"/>
        <end position="255"/>
    </location>
</feature>
<dbReference type="Gene3D" id="3.40.830.10">
    <property type="entry name" value="LigB-like"/>
    <property type="match status" value="1"/>
</dbReference>
<keyword evidence="5" id="KW-0560">Oxidoreductase</keyword>
<dbReference type="OrthoDB" id="9790889at2"/>
<accession>A0A094YHJ4</accession>
<comment type="cofactor">
    <cofactor evidence="1">
        <name>Zn(2+)</name>
        <dbReference type="ChEBI" id="CHEBI:29105"/>
    </cofactor>
</comment>
<name>A0A094YHJ4_9PROT</name>
<sequence length="275" mass="30300">MPDLSPVSLHPKRQPVLFLPHGGGPCFFMDWPDTWDTMAAYLRDIPHTLPQKPDAILVISGHWETRVPTVTSGTQPPLIYDYYGFPPHTYHLKYDVPGSPELAETVQHLLKDAGIPAEADAERGLDHGVFIPFMLAFEKADIPVVELSLQQDMDPALHLRIGQALAPLRDQNILIVGTGMTYHNLRHFMAANPQSDDASHQFDTWLADAVTQPATLRNQALIQWEDAPSARICHPREEHLLPLMVVAGAAGTDGGVRTYSDTVMGKSLSGFTFGG</sequence>
<dbReference type="EMBL" id="JOKM01000122">
    <property type="protein sequence ID" value="KGB20777.1"/>
    <property type="molecule type" value="Genomic_DNA"/>
</dbReference>
<dbReference type="GeneID" id="89478812"/>
<dbReference type="AlphaFoldDB" id="A0A094YHJ4"/>
<dbReference type="PATRIC" id="fig|104102.12.peg.2056"/>
<keyword evidence="3" id="KW-0479">Metal-binding</keyword>